<accession>A0A1Y3BJ21</accession>
<protein>
    <submittedName>
        <fullName evidence="2">Uncharacterized protein</fullName>
    </submittedName>
</protein>
<reference evidence="2 3" key="1">
    <citation type="submission" date="2017-03" db="EMBL/GenBank/DDBJ databases">
        <title>Genome Survey of Euroglyphus maynei.</title>
        <authorList>
            <person name="Arlian L.G."/>
            <person name="Morgan M.S."/>
            <person name="Rider S.D."/>
        </authorList>
    </citation>
    <scope>NUCLEOTIDE SEQUENCE [LARGE SCALE GENOMIC DNA]</scope>
    <source>
        <strain evidence="2">Arlian Lab</strain>
        <tissue evidence="2">Whole body</tissue>
    </source>
</reference>
<dbReference type="Proteomes" id="UP000194236">
    <property type="component" value="Unassembled WGS sequence"/>
</dbReference>
<dbReference type="AlphaFoldDB" id="A0A1Y3BJ21"/>
<gene>
    <name evidence="2" type="ORF">BLA29_014668</name>
</gene>
<name>A0A1Y3BJ21_EURMA</name>
<evidence type="ECO:0000256" key="1">
    <source>
        <dbReference type="SAM" id="MobiDB-lite"/>
    </source>
</evidence>
<feature type="region of interest" description="Disordered" evidence="1">
    <location>
        <begin position="1"/>
        <end position="23"/>
    </location>
</feature>
<sequence length="82" mass="9007">MKPGGEIIRSTTTTSSIVPETVSTTTSMPWIEEHSTIHPVEEVSEPVSTMNKTVPDEKELIFSTTSMPTVEEEKTTETELPA</sequence>
<dbReference type="EMBL" id="MUJZ01016015">
    <property type="protein sequence ID" value="OTF80929.1"/>
    <property type="molecule type" value="Genomic_DNA"/>
</dbReference>
<proteinExistence type="predicted"/>
<evidence type="ECO:0000313" key="3">
    <source>
        <dbReference type="Proteomes" id="UP000194236"/>
    </source>
</evidence>
<keyword evidence="3" id="KW-1185">Reference proteome</keyword>
<comment type="caution">
    <text evidence="2">The sequence shown here is derived from an EMBL/GenBank/DDBJ whole genome shotgun (WGS) entry which is preliminary data.</text>
</comment>
<evidence type="ECO:0000313" key="2">
    <source>
        <dbReference type="EMBL" id="OTF80929.1"/>
    </source>
</evidence>
<organism evidence="2 3">
    <name type="scientific">Euroglyphus maynei</name>
    <name type="common">Mayne's house dust mite</name>
    <dbReference type="NCBI Taxonomy" id="6958"/>
    <lineage>
        <taxon>Eukaryota</taxon>
        <taxon>Metazoa</taxon>
        <taxon>Ecdysozoa</taxon>
        <taxon>Arthropoda</taxon>
        <taxon>Chelicerata</taxon>
        <taxon>Arachnida</taxon>
        <taxon>Acari</taxon>
        <taxon>Acariformes</taxon>
        <taxon>Sarcoptiformes</taxon>
        <taxon>Astigmata</taxon>
        <taxon>Psoroptidia</taxon>
        <taxon>Analgoidea</taxon>
        <taxon>Pyroglyphidae</taxon>
        <taxon>Pyroglyphinae</taxon>
        <taxon>Euroglyphus</taxon>
    </lineage>
</organism>
<feature type="non-terminal residue" evidence="2">
    <location>
        <position position="82"/>
    </location>
</feature>